<feature type="compositionally biased region" description="Basic residues" evidence="2">
    <location>
        <begin position="64"/>
        <end position="74"/>
    </location>
</feature>
<dbReference type="InterPro" id="IPR006804">
    <property type="entry name" value="BCL7"/>
</dbReference>
<evidence type="ECO:0008006" key="5">
    <source>
        <dbReference type="Google" id="ProtNLM"/>
    </source>
</evidence>
<dbReference type="Proteomes" id="UP000507470">
    <property type="component" value="Unassembled WGS sequence"/>
</dbReference>
<dbReference type="EMBL" id="CACVKT020004779">
    <property type="protein sequence ID" value="CAC5391525.1"/>
    <property type="molecule type" value="Genomic_DNA"/>
</dbReference>
<accession>A0A6J8C526</accession>
<dbReference type="AlphaFoldDB" id="A0A6J8C526"/>
<protein>
    <recommendedName>
        <fullName evidence="5">BCL7B</fullName>
    </recommendedName>
</protein>
<dbReference type="OrthoDB" id="5989898at2759"/>
<evidence type="ECO:0000313" key="3">
    <source>
        <dbReference type="EMBL" id="CAC5391525.1"/>
    </source>
</evidence>
<organism evidence="3 4">
    <name type="scientific">Mytilus coruscus</name>
    <name type="common">Sea mussel</name>
    <dbReference type="NCBI Taxonomy" id="42192"/>
    <lineage>
        <taxon>Eukaryota</taxon>
        <taxon>Metazoa</taxon>
        <taxon>Spiralia</taxon>
        <taxon>Lophotrochozoa</taxon>
        <taxon>Mollusca</taxon>
        <taxon>Bivalvia</taxon>
        <taxon>Autobranchia</taxon>
        <taxon>Pteriomorphia</taxon>
        <taxon>Mytilida</taxon>
        <taxon>Mytiloidea</taxon>
        <taxon>Mytilidae</taxon>
        <taxon>Mytilinae</taxon>
        <taxon>Mytilus</taxon>
    </lineage>
</organism>
<name>A0A6J8C526_MYTCO</name>
<dbReference type="PANTHER" id="PTHR12767">
    <property type="entry name" value="BCL7 RELATED"/>
    <property type="match status" value="1"/>
</dbReference>
<sequence>MLSRSVRAETRSRAKEDIKRVINAIDKVRKWEKRWVTIGDTTMKIFKWVPVTASETSQGGGLKRTIKARGKTAGKKTENKENTPSNDRSFSSQGPSSVYTDENTQQSTMSQADSECSGFINEDSNQSYAENSNMAFSQVGEDSNESDQNRSTDVRLAMSMMREEKKDTNDSTTSKESEESPIKRPKVESS</sequence>
<feature type="region of interest" description="Disordered" evidence="2">
    <location>
        <begin position="54"/>
        <end position="190"/>
    </location>
</feature>
<evidence type="ECO:0000256" key="2">
    <source>
        <dbReference type="SAM" id="MobiDB-lite"/>
    </source>
</evidence>
<dbReference type="PANTHER" id="PTHR12767:SF9">
    <property type="entry name" value="BCL7-LIKE"/>
    <property type="match status" value="1"/>
</dbReference>
<keyword evidence="4" id="KW-1185">Reference proteome</keyword>
<reference evidence="3 4" key="1">
    <citation type="submission" date="2020-06" db="EMBL/GenBank/DDBJ databases">
        <authorList>
            <person name="Li R."/>
            <person name="Bekaert M."/>
        </authorList>
    </citation>
    <scope>NUCLEOTIDE SEQUENCE [LARGE SCALE GENOMIC DNA]</scope>
    <source>
        <strain evidence="4">wild</strain>
    </source>
</reference>
<dbReference type="Pfam" id="PF04714">
    <property type="entry name" value="BCL_N"/>
    <property type="match status" value="1"/>
</dbReference>
<feature type="compositionally biased region" description="Polar residues" evidence="2">
    <location>
        <begin position="82"/>
        <end position="114"/>
    </location>
</feature>
<evidence type="ECO:0000313" key="4">
    <source>
        <dbReference type="Proteomes" id="UP000507470"/>
    </source>
</evidence>
<gene>
    <name evidence="3" type="ORF">MCOR_26534</name>
</gene>
<feature type="compositionally biased region" description="Polar residues" evidence="2">
    <location>
        <begin position="122"/>
        <end position="136"/>
    </location>
</feature>
<proteinExistence type="inferred from homology"/>
<comment type="similarity">
    <text evidence="1">Belongs to the BCL7 family.</text>
</comment>
<evidence type="ECO:0000256" key="1">
    <source>
        <dbReference type="ARBA" id="ARBA00010326"/>
    </source>
</evidence>
<feature type="compositionally biased region" description="Basic and acidic residues" evidence="2">
    <location>
        <begin position="161"/>
        <end position="190"/>
    </location>
</feature>